<evidence type="ECO:0000259" key="4">
    <source>
        <dbReference type="Pfam" id="PF01593"/>
    </source>
</evidence>
<dbReference type="NCBIfam" id="NF005560">
    <property type="entry name" value="PRK07233.1"/>
    <property type="match status" value="1"/>
</dbReference>
<gene>
    <name evidence="5" type="ORF">IPV69_03660</name>
</gene>
<evidence type="ECO:0000313" key="5">
    <source>
        <dbReference type="EMBL" id="QOV90474.1"/>
    </source>
</evidence>
<name>A0A7M2WYN6_9BACT</name>
<dbReference type="PANTHER" id="PTHR42923:SF46">
    <property type="entry name" value="AMINE OXIDASE"/>
    <property type="match status" value="1"/>
</dbReference>
<keyword evidence="2" id="KW-0560">Oxidoreductase</keyword>
<evidence type="ECO:0000256" key="2">
    <source>
        <dbReference type="ARBA" id="ARBA00023002"/>
    </source>
</evidence>
<dbReference type="Proteomes" id="UP000593765">
    <property type="component" value="Chromosome"/>
</dbReference>
<evidence type="ECO:0000256" key="3">
    <source>
        <dbReference type="PIRSR" id="PIRSR601613-1"/>
    </source>
</evidence>
<reference evidence="5 6" key="1">
    <citation type="submission" date="2020-10" db="EMBL/GenBank/DDBJ databases">
        <title>Wide distribution of Phycisphaera-like planctomycetes from WD2101 soil group in peatlands and genome analysis of the first cultivated representative.</title>
        <authorList>
            <person name="Dedysh S.N."/>
            <person name="Beletsky A.V."/>
            <person name="Ivanova A."/>
            <person name="Kulichevskaya I.S."/>
            <person name="Suzina N.E."/>
            <person name="Philippov D.A."/>
            <person name="Rakitin A.L."/>
            <person name="Mardanov A.V."/>
            <person name="Ravin N.V."/>
        </authorList>
    </citation>
    <scope>NUCLEOTIDE SEQUENCE [LARGE SCALE GENOMIC DNA]</scope>
    <source>
        <strain evidence="5 6">M1803</strain>
    </source>
</reference>
<dbReference type="InterPro" id="IPR002937">
    <property type="entry name" value="Amino_oxidase"/>
</dbReference>
<dbReference type="Gene3D" id="3.50.50.60">
    <property type="entry name" value="FAD/NAD(P)-binding domain"/>
    <property type="match status" value="1"/>
</dbReference>
<dbReference type="PANTHER" id="PTHR42923">
    <property type="entry name" value="PROTOPORPHYRINOGEN OXIDASE"/>
    <property type="match status" value="1"/>
</dbReference>
<dbReference type="AlphaFoldDB" id="A0A7M2WYN6"/>
<dbReference type="InterPro" id="IPR036188">
    <property type="entry name" value="FAD/NAD-bd_sf"/>
</dbReference>
<feature type="domain" description="Amine oxidase" evidence="4">
    <location>
        <begin position="19"/>
        <end position="415"/>
    </location>
</feature>
<dbReference type="InterPro" id="IPR050464">
    <property type="entry name" value="Zeta_carotene_desat/Oxidored"/>
</dbReference>
<accession>A0A7M2WYN6</accession>
<keyword evidence="6" id="KW-1185">Reference proteome</keyword>
<sequence length="447" mass="49100">MNSIDRGSGDPVVVIGGGFSGLSAALELAKSGIPVTVLEADSTPAGLAGTFDVNGQRVEKFYHHWFTNDAHIIDLVNELGVTDQVIHRPTRTGLYFANTTFRLSRPLDVLKFKPLAMIDRIRLGLLVLKARKVKDWRQLEGVTAAEWLIQLAGPKVYEVVWEPLLKGKFGSVADEISAVWFWNKLKLRGGSRGKGGGEVLAYYRGGFAALADRMAERIIQLGGHVECNARVTGITSAGGAVTGVVAGDRVFPARAVIATPALPIIADLLKGHVAEAFSASLGKIRYLANICLVLGLDRSLSDTYWLNVNDPQFPYVGVIEHTNFEPAASYGGRHIVYLSKYLPEDAELYRMRDADVLAFSLPHLKRMFPKFDKSWVKEHHVWRARYAQPIVERHYGAMIPPAGTPLSGFHIATMAQVYPEDRGTNYAVREGRAIGRDVARSLGESPR</sequence>
<organism evidence="5 6">
    <name type="scientific">Humisphaera borealis</name>
    <dbReference type="NCBI Taxonomy" id="2807512"/>
    <lineage>
        <taxon>Bacteria</taxon>
        <taxon>Pseudomonadati</taxon>
        <taxon>Planctomycetota</taxon>
        <taxon>Phycisphaerae</taxon>
        <taxon>Tepidisphaerales</taxon>
        <taxon>Tepidisphaeraceae</taxon>
        <taxon>Humisphaera</taxon>
    </lineage>
</organism>
<dbReference type="Pfam" id="PF01593">
    <property type="entry name" value="Amino_oxidase"/>
    <property type="match status" value="1"/>
</dbReference>
<comment type="cofactor">
    <cofactor evidence="1">
        <name>FAD</name>
        <dbReference type="ChEBI" id="CHEBI:57692"/>
    </cofactor>
</comment>
<feature type="binding site" evidence="3">
    <location>
        <position position="231"/>
    </location>
    <ligand>
        <name>FAD</name>
        <dbReference type="ChEBI" id="CHEBI:57692"/>
    </ligand>
</feature>
<dbReference type="EMBL" id="CP063458">
    <property type="protein sequence ID" value="QOV90474.1"/>
    <property type="molecule type" value="Genomic_DNA"/>
</dbReference>
<feature type="binding site" evidence="3">
    <location>
        <begin position="39"/>
        <end position="40"/>
    </location>
    <ligand>
        <name>FAD</name>
        <dbReference type="ChEBI" id="CHEBI:57692"/>
    </ligand>
</feature>
<evidence type="ECO:0000313" key="6">
    <source>
        <dbReference type="Proteomes" id="UP000593765"/>
    </source>
</evidence>
<dbReference type="GO" id="GO:0016491">
    <property type="term" value="F:oxidoreductase activity"/>
    <property type="evidence" value="ECO:0007669"/>
    <property type="project" value="UniProtKB-KW"/>
</dbReference>
<dbReference type="InterPro" id="IPR001613">
    <property type="entry name" value="Flavin_amine_oxidase"/>
</dbReference>
<evidence type="ECO:0000256" key="1">
    <source>
        <dbReference type="ARBA" id="ARBA00001974"/>
    </source>
</evidence>
<dbReference type="RefSeq" id="WP_206293560.1">
    <property type="nucleotide sequence ID" value="NZ_CP063458.1"/>
</dbReference>
<proteinExistence type="predicted"/>
<dbReference type="SUPFAM" id="SSF51905">
    <property type="entry name" value="FAD/NAD(P)-binding domain"/>
    <property type="match status" value="1"/>
</dbReference>
<dbReference type="KEGG" id="hbs:IPV69_03660"/>
<feature type="binding site" evidence="3">
    <location>
        <position position="20"/>
    </location>
    <ligand>
        <name>FAD</name>
        <dbReference type="ChEBI" id="CHEBI:57692"/>
    </ligand>
</feature>
<dbReference type="PRINTS" id="PR00757">
    <property type="entry name" value="AMINEOXDASEF"/>
</dbReference>
<protein>
    <submittedName>
        <fullName evidence="5">NAD(P)/FAD-dependent oxidoreductase</fullName>
    </submittedName>
</protein>